<sequence>MTEKQTIIATISSKAELGPYTLLELKTPSSYLQNPGQYCMAHYKVGETVITRPYSIASEPRDDQTLELCVSHAGDPDTAQAIKNLKAGDTLDISPAAGRFAIPDHDVAAVFIAGGSGITPLRSMIRWRLPRTQQATTLLYGCQSPEEVPYLEDFLTLSSQHPHFTLKVYADQKGPSVGQGHALSDLDQYVALDQHYFLCGPPDMVQAAKTSLSDSGINDRQIHTDRY</sequence>
<dbReference type="PANTHER" id="PTHR47354:SF5">
    <property type="entry name" value="PROTEIN RFBI"/>
    <property type="match status" value="1"/>
</dbReference>
<dbReference type="InterPro" id="IPR039261">
    <property type="entry name" value="FNR_nucleotide-bd"/>
</dbReference>
<dbReference type="SUPFAM" id="SSF63380">
    <property type="entry name" value="Riboflavin synthase domain-like"/>
    <property type="match status" value="1"/>
</dbReference>
<name>A0A1Y6BRJ2_9BACT</name>
<evidence type="ECO:0000313" key="2">
    <source>
        <dbReference type="EMBL" id="SMF21818.1"/>
    </source>
</evidence>
<accession>A0A1Y6BRJ2</accession>
<dbReference type="Pfam" id="PF00175">
    <property type="entry name" value="NAD_binding_1"/>
    <property type="match status" value="1"/>
</dbReference>
<dbReference type="Pfam" id="PF00970">
    <property type="entry name" value="FAD_binding_6"/>
    <property type="match status" value="1"/>
</dbReference>
<dbReference type="Gene3D" id="3.40.50.80">
    <property type="entry name" value="Nucleotide-binding domain of ferredoxin-NADP reductase (FNR) module"/>
    <property type="match status" value="1"/>
</dbReference>
<dbReference type="GO" id="GO:0016491">
    <property type="term" value="F:oxidoreductase activity"/>
    <property type="evidence" value="ECO:0007669"/>
    <property type="project" value="InterPro"/>
</dbReference>
<feature type="domain" description="FAD-binding FR-type" evidence="1">
    <location>
        <begin position="4"/>
        <end position="103"/>
    </location>
</feature>
<dbReference type="InterPro" id="IPR017927">
    <property type="entry name" value="FAD-bd_FR_type"/>
</dbReference>
<dbReference type="SUPFAM" id="SSF52343">
    <property type="entry name" value="Ferredoxin reductase-like, C-terminal NADP-linked domain"/>
    <property type="match status" value="1"/>
</dbReference>
<dbReference type="InterPro" id="IPR001433">
    <property type="entry name" value="OxRdtase_FAD/NAD-bd"/>
</dbReference>
<dbReference type="PANTHER" id="PTHR47354">
    <property type="entry name" value="NADH OXIDOREDUCTASE HCR"/>
    <property type="match status" value="1"/>
</dbReference>
<dbReference type="InterPro" id="IPR017938">
    <property type="entry name" value="Riboflavin_synthase-like_b-brl"/>
</dbReference>
<dbReference type="PROSITE" id="PS51384">
    <property type="entry name" value="FAD_FR"/>
    <property type="match status" value="1"/>
</dbReference>
<dbReference type="Gene3D" id="2.40.30.10">
    <property type="entry name" value="Translation factors"/>
    <property type="match status" value="1"/>
</dbReference>
<dbReference type="InterPro" id="IPR001709">
    <property type="entry name" value="Flavoprot_Pyr_Nucl_cyt_Rdtase"/>
</dbReference>
<protein>
    <submittedName>
        <fullName evidence="2">Ferredoxin-NADP reductase</fullName>
    </submittedName>
</protein>
<keyword evidence="3" id="KW-1185">Reference proteome</keyword>
<reference evidence="3" key="1">
    <citation type="submission" date="2017-04" db="EMBL/GenBank/DDBJ databases">
        <authorList>
            <person name="Varghese N."/>
            <person name="Submissions S."/>
        </authorList>
    </citation>
    <scope>NUCLEOTIDE SEQUENCE [LARGE SCALE GENOMIC DNA]</scope>
    <source>
        <strain evidence="3">RKEM611</strain>
    </source>
</reference>
<dbReference type="STRING" id="1513793.SAMN06296036_107137"/>
<organism evidence="2 3">
    <name type="scientific">Pseudobacteriovorax antillogorgiicola</name>
    <dbReference type="NCBI Taxonomy" id="1513793"/>
    <lineage>
        <taxon>Bacteria</taxon>
        <taxon>Pseudomonadati</taxon>
        <taxon>Bdellovibrionota</taxon>
        <taxon>Oligoflexia</taxon>
        <taxon>Oligoflexales</taxon>
        <taxon>Pseudobacteriovoracaceae</taxon>
        <taxon>Pseudobacteriovorax</taxon>
    </lineage>
</organism>
<evidence type="ECO:0000259" key="1">
    <source>
        <dbReference type="PROSITE" id="PS51384"/>
    </source>
</evidence>
<dbReference type="PRINTS" id="PR00409">
    <property type="entry name" value="PHDIOXRDTASE"/>
</dbReference>
<dbReference type="AlphaFoldDB" id="A0A1Y6BRJ2"/>
<evidence type="ECO:0000313" key="3">
    <source>
        <dbReference type="Proteomes" id="UP000192907"/>
    </source>
</evidence>
<dbReference type="InterPro" id="IPR050415">
    <property type="entry name" value="MRET"/>
</dbReference>
<dbReference type="EMBL" id="FWZT01000007">
    <property type="protein sequence ID" value="SMF21818.1"/>
    <property type="molecule type" value="Genomic_DNA"/>
</dbReference>
<dbReference type="OrthoDB" id="5292978at2"/>
<dbReference type="PRINTS" id="PR00371">
    <property type="entry name" value="FPNCR"/>
</dbReference>
<dbReference type="RefSeq" id="WP_132318404.1">
    <property type="nucleotide sequence ID" value="NZ_FWZT01000007.1"/>
</dbReference>
<proteinExistence type="predicted"/>
<dbReference type="Proteomes" id="UP000192907">
    <property type="component" value="Unassembled WGS sequence"/>
</dbReference>
<dbReference type="CDD" id="cd00322">
    <property type="entry name" value="FNR_like"/>
    <property type="match status" value="1"/>
</dbReference>
<dbReference type="InterPro" id="IPR008333">
    <property type="entry name" value="Cbr1-like_FAD-bd_dom"/>
</dbReference>
<gene>
    <name evidence="2" type="ORF">SAMN06296036_107137</name>
</gene>